<feature type="transmembrane region" description="Helical" evidence="2">
    <location>
        <begin position="93"/>
        <end position="115"/>
    </location>
</feature>
<reference evidence="4 5" key="1">
    <citation type="submission" date="2016-10" db="EMBL/GenBank/DDBJ databases">
        <authorList>
            <person name="de Groot N.N."/>
        </authorList>
    </citation>
    <scope>NUCLEOTIDE SEQUENCE [LARGE SCALE GENOMIC DNA]</scope>
    <source>
        <strain evidence="4 5">CPCC 202808</strain>
    </source>
</reference>
<evidence type="ECO:0000256" key="1">
    <source>
        <dbReference type="SAM" id="MobiDB-lite"/>
    </source>
</evidence>
<protein>
    <submittedName>
        <fullName evidence="4">Uncharacterized protein</fullName>
    </submittedName>
</protein>
<reference evidence="3 6" key="2">
    <citation type="submission" date="2020-07" db="EMBL/GenBank/DDBJ databases">
        <title>Sequencing the genomes of 1000 actinobacteria strains.</title>
        <authorList>
            <person name="Klenk H.-P."/>
        </authorList>
    </citation>
    <scope>NUCLEOTIDE SEQUENCE [LARGE SCALE GENOMIC DNA]</scope>
    <source>
        <strain evidence="3 6">DSM 45117</strain>
    </source>
</reference>
<dbReference type="EMBL" id="FOOI01000006">
    <property type="protein sequence ID" value="SFG45542.1"/>
    <property type="molecule type" value="Genomic_DNA"/>
</dbReference>
<feature type="region of interest" description="Disordered" evidence="1">
    <location>
        <begin position="1"/>
        <end position="30"/>
    </location>
</feature>
<feature type="compositionally biased region" description="Polar residues" evidence="1">
    <location>
        <begin position="10"/>
        <end position="24"/>
    </location>
</feature>
<dbReference type="Proteomes" id="UP000199052">
    <property type="component" value="Unassembled WGS sequence"/>
</dbReference>
<feature type="transmembrane region" description="Helical" evidence="2">
    <location>
        <begin position="67"/>
        <end position="86"/>
    </location>
</feature>
<feature type="transmembrane region" description="Helical" evidence="2">
    <location>
        <begin position="40"/>
        <end position="61"/>
    </location>
</feature>
<dbReference type="AlphaFoldDB" id="A0A1I2RYA6"/>
<sequence length="186" mass="20174">MNQRDDTIDSRSGSPAQEEPTYQRSRPLRGRFPASDMPSWLLLLLAALGLPRTVLADLGIVRPESGPLYYVLALTPFAAWLAVAIIRENRRPVLDFLVLGTLYGLSLVLVHQLLWGAGASLGHQPPDSAVGFADLFSPGRREFVLRIYTSGIAMLIGLGTGVVAAGVAAAARAWRTSRARRANRRS</sequence>
<feature type="transmembrane region" description="Helical" evidence="2">
    <location>
        <begin position="147"/>
        <end position="171"/>
    </location>
</feature>
<dbReference type="OrthoDB" id="3830734at2"/>
<accession>A0A1I2RYA6</accession>
<proteinExistence type="predicted"/>
<evidence type="ECO:0000313" key="6">
    <source>
        <dbReference type="Proteomes" id="UP000533017"/>
    </source>
</evidence>
<evidence type="ECO:0000313" key="3">
    <source>
        <dbReference type="EMBL" id="NYH83835.1"/>
    </source>
</evidence>
<gene>
    <name evidence="3" type="ORF">FHR37_002686</name>
    <name evidence="4" type="ORF">SAMN05421678_10637</name>
</gene>
<evidence type="ECO:0000313" key="4">
    <source>
        <dbReference type="EMBL" id="SFG45542.1"/>
    </source>
</evidence>
<keyword evidence="2" id="KW-0812">Transmembrane</keyword>
<name>A0A1I2RYA6_9ACTN</name>
<organism evidence="4 5">
    <name type="scientific">Actinopolymorpha cephalotaxi</name>
    <dbReference type="NCBI Taxonomy" id="504797"/>
    <lineage>
        <taxon>Bacteria</taxon>
        <taxon>Bacillati</taxon>
        <taxon>Actinomycetota</taxon>
        <taxon>Actinomycetes</taxon>
        <taxon>Propionibacteriales</taxon>
        <taxon>Actinopolymorphaceae</taxon>
        <taxon>Actinopolymorpha</taxon>
    </lineage>
</organism>
<evidence type="ECO:0000256" key="2">
    <source>
        <dbReference type="SAM" id="Phobius"/>
    </source>
</evidence>
<keyword evidence="6" id="KW-1185">Reference proteome</keyword>
<keyword evidence="2" id="KW-1133">Transmembrane helix</keyword>
<evidence type="ECO:0000313" key="5">
    <source>
        <dbReference type="Proteomes" id="UP000199052"/>
    </source>
</evidence>
<dbReference type="Proteomes" id="UP000533017">
    <property type="component" value="Unassembled WGS sequence"/>
</dbReference>
<keyword evidence="2" id="KW-0472">Membrane</keyword>
<dbReference type="EMBL" id="JACBZA010000001">
    <property type="protein sequence ID" value="NYH83835.1"/>
    <property type="molecule type" value="Genomic_DNA"/>
</dbReference>
<dbReference type="RefSeq" id="WP_139238924.1">
    <property type="nucleotide sequence ID" value="NZ_FOOI01000006.1"/>
</dbReference>